<dbReference type="SUPFAM" id="SSF53756">
    <property type="entry name" value="UDP-Glycosyltransferase/glycogen phosphorylase"/>
    <property type="match status" value="1"/>
</dbReference>
<dbReference type="EMBL" id="MZGU01000004">
    <property type="protein sequence ID" value="PWB85885.1"/>
    <property type="molecule type" value="Genomic_DNA"/>
</dbReference>
<comment type="caution">
    <text evidence="2">The sequence shown here is derived from an EMBL/GenBank/DDBJ whole genome shotgun (WGS) entry which is preliminary data.</text>
</comment>
<reference evidence="2 3" key="1">
    <citation type="submission" date="2017-03" db="EMBL/GenBank/DDBJ databases">
        <title>Genome sequence of Methanobrevibacter wosei.</title>
        <authorList>
            <person name="Poehlein A."/>
            <person name="Seedorf H."/>
            <person name="Daniel R."/>
        </authorList>
    </citation>
    <scope>NUCLEOTIDE SEQUENCE [LARGE SCALE GENOMIC DNA]</scope>
    <source>
        <strain evidence="2 3">DSM 11979</strain>
    </source>
</reference>
<dbReference type="SUPFAM" id="SSF53448">
    <property type="entry name" value="Nucleotide-diphospho-sugar transferases"/>
    <property type="match status" value="1"/>
</dbReference>
<dbReference type="GO" id="GO:0008781">
    <property type="term" value="F:N-acylneuraminate cytidylyltransferase activity"/>
    <property type="evidence" value="ECO:0007669"/>
    <property type="project" value="TreeGrafter"/>
</dbReference>
<organism evidence="2 3">
    <name type="scientific">Methanobrevibacter woesei</name>
    <dbReference type="NCBI Taxonomy" id="190976"/>
    <lineage>
        <taxon>Archaea</taxon>
        <taxon>Methanobacteriati</taxon>
        <taxon>Methanobacteriota</taxon>
        <taxon>Methanomada group</taxon>
        <taxon>Methanobacteria</taxon>
        <taxon>Methanobacteriales</taxon>
        <taxon>Methanobacteriaceae</taxon>
        <taxon>Methanobrevibacter</taxon>
    </lineage>
</organism>
<dbReference type="OrthoDB" id="10155at2157"/>
<dbReference type="PANTHER" id="PTHR21485">
    <property type="entry name" value="HAD SUPERFAMILY MEMBERS CMAS AND KDSC"/>
    <property type="match status" value="1"/>
</dbReference>
<accession>A0A2U1S720</accession>
<protein>
    <submittedName>
        <fullName evidence="2">CMP-N,N'-diacetyllegionaminic acid synthase</fullName>
        <ecNumber evidence="2">2.7.7.82</ecNumber>
    </submittedName>
</protein>
<keyword evidence="3" id="KW-1185">Reference proteome</keyword>
<dbReference type="PANTHER" id="PTHR21485:SF3">
    <property type="entry name" value="N-ACYLNEURAMINATE CYTIDYLYLTRANSFERASE"/>
    <property type="match status" value="1"/>
</dbReference>
<dbReference type="EC" id="2.7.7.82" evidence="2"/>
<gene>
    <name evidence="2" type="primary">legF</name>
    <name evidence="2" type="ORF">MBBWO_07310</name>
</gene>
<dbReference type="CDD" id="cd02513">
    <property type="entry name" value="CMP-NeuAc_Synthase"/>
    <property type="match status" value="1"/>
</dbReference>
<dbReference type="GO" id="GO:0016758">
    <property type="term" value="F:hexosyltransferase activity"/>
    <property type="evidence" value="ECO:0007669"/>
    <property type="project" value="InterPro"/>
</dbReference>
<sequence>MFNNNKILVVIPARGGSKGIPRKNIRLLGEKPLISYAINTAKSSQYVDDVVITTEDPAIATMAEKFGCSTLKRPVELSGDEVPLDPVIYDAVIQKEKQAFDEYDLIVTLQPTSPLLKTATLDAAIEKFEDFDVHTVVSVVDDRHLRWGYDEANQRYFPLYRERVNRQYLPKSYKETGSLLITRRGYLTEESRFGENIDIIETSTEESIDIDTYQDWWIAENYLNKRKIAIVVNAYDEIGTGHIYRCLSIASKLVFDDVVFILNKEHQLGIDIVKSYNYPYIIHDDKDEIYETLNKINPHIVINDILDTSLEYITKLKEAGYFVINFEDLGEGIQAADLVFDALYEHNLDIPNVHVGREYYILKDEFFFQNRKIITKDINNVLITFGGTDPNNLTEKALQAVIHSGYDKTITVILGMGYPNKQDLIDKYSVFNNIIIYENVNNMSEHMFKADIILTSAGRTMYEVCSIGVPCICLCQNEREQTHVFGNHQNGFMNLGLGRDLSVEDISKEFSNLVEDYDLRTYMNQRMLSIDLRHGFENIQLIIKTAYSQFERRNDNNEYLQ</sequence>
<dbReference type="Pfam" id="PF04101">
    <property type="entry name" value="Glyco_tran_28_C"/>
    <property type="match status" value="1"/>
</dbReference>
<keyword evidence="2" id="KW-0808">Transferase</keyword>
<dbReference type="Gene3D" id="3.40.50.11190">
    <property type="match status" value="1"/>
</dbReference>
<evidence type="ECO:0000313" key="3">
    <source>
        <dbReference type="Proteomes" id="UP000245577"/>
    </source>
</evidence>
<dbReference type="Pfam" id="PF02348">
    <property type="entry name" value="CTP_transf_3"/>
    <property type="match status" value="1"/>
</dbReference>
<dbReference type="AlphaFoldDB" id="A0A2U1S720"/>
<dbReference type="Gene3D" id="3.40.50.2000">
    <property type="entry name" value="Glycogen Phosphorylase B"/>
    <property type="match status" value="1"/>
</dbReference>
<dbReference type="Proteomes" id="UP000245577">
    <property type="component" value="Unassembled WGS sequence"/>
</dbReference>
<dbReference type="InterPro" id="IPR029044">
    <property type="entry name" value="Nucleotide-diphossugar_trans"/>
</dbReference>
<keyword evidence="2" id="KW-0548">Nucleotidyltransferase</keyword>
<dbReference type="Gene3D" id="3.90.550.10">
    <property type="entry name" value="Spore Coat Polysaccharide Biosynthesis Protein SpsA, Chain A"/>
    <property type="match status" value="1"/>
</dbReference>
<name>A0A2U1S720_9EURY</name>
<feature type="domain" description="Glycosyl transferase family 28 C-terminal" evidence="1">
    <location>
        <begin position="386"/>
        <end position="509"/>
    </location>
</feature>
<dbReference type="InterPro" id="IPR007235">
    <property type="entry name" value="Glyco_trans_28_C"/>
</dbReference>
<dbReference type="InterPro" id="IPR003329">
    <property type="entry name" value="Cytidylyl_trans"/>
</dbReference>
<dbReference type="InterPro" id="IPR050793">
    <property type="entry name" value="CMP-NeuNAc_synthase"/>
</dbReference>
<evidence type="ECO:0000313" key="2">
    <source>
        <dbReference type="EMBL" id="PWB85885.1"/>
    </source>
</evidence>
<evidence type="ECO:0000259" key="1">
    <source>
        <dbReference type="Pfam" id="PF04101"/>
    </source>
</evidence>
<proteinExistence type="predicted"/>
<dbReference type="RefSeq" id="WP_116669531.1">
    <property type="nucleotide sequence ID" value="NZ_CASEFK010000004.1"/>
</dbReference>